<dbReference type="RefSeq" id="WP_072865106.1">
    <property type="nucleotide sequence ID" value="NZ_FQUI01000025.1"/>
</dbReference>
<gene>
    <name evidence="1" type="ORF">SAMN02745164_01532</name>
</gene>
<proteinExistence type="predicted"/>
<dbReference type="STRING" id="1122195.SAMN02745164_01532"/>
<dbReference type="Proteomes" id="UP000184334">
    <property type="component" value="Unassembled WGS sequence"/>
</dbReference>
<evidence type="ECO:0000313" key="2">
    <source>
        <dbReference type="Proteomes" id="UP000184334"/>
    </source>
</evidence>
<protein>
    <submittedName>
        <fullName evidence="1">Uncharacterized protein</fullName>
    </submittedName>
</protein>
<dbReference type="AlphaFoldDB" id="A0A1M4XVX9"/>
<organism evidence="1 2">
    <name type="scientific">Marinitoga hydrogenitolerans (strain DSM 16785 / JCM 12826 / AT1271)</name>
    <dbReference type="NCBI Taxonomy" id="1122195"/>
    <lineage>
        <taxon>Bacteria</taxon>
        <taxon>Thermotogati</taxon>
        <taxon>Thermotogota</taxon>
        <taxon>Thermotogae</taxon>
        <taxon>Petrotogales</taxon>
        <taxon>Petrotogaceae</taxon>
        <taxon>Marinitoga</taxon>
    </lineage>
</organism>
<dbReference type="OrthoDB" id="47651at2"/>
<reference evidence="1" key="1">
    <citation type="submission" date="2016-11" db="EMBL/GenBank/DDBJ databases">
        <authorList>
            <person name="Varghese N."/>
            <person name="Submissions S."/>
        </authorList>
    </citation>
    <scope>NUCLEOTIDE SEQUENCE [LARGE SCALE GENOMIC DNA]</scope>
    <source>
        <strain evidence="1">DSM 16785</strain>
    </source>
</reference>
<name>A0A1M4XVX9_MARH1</name>
<sequence length="70" mass="8291">MKTLDVESKENFNNLDPIKITLNKYPRVLVLKAAFETLKEGNKVTLVELEKKIIFLLNYSYNIKEKRRPH</sequence>
<accession>A0A1M4XVX9</accession>
<keyword evidence="2" id="KW-1185">Reference proteome</keyword>
<comment type="caution">
    <text evidence="1">The sequence shown here is derived from an EMBL/GenBank/DDBJ whole genome shotgun (WGS) entry which is preliminary data.</text>
</comment>
<dbReference type="EMBL" id="FQUI01000025">
    <property type="protein sequence ID" value="SHE97580.1"/>
    <property type="molecule type" value="Genomic_DNA"/>
</dbReference>
<evidence type="ECO:0000313" key="1">
    <source>
        <dbReference type="EMBL" id="SHE97580.1"/>
    </source>
</evidence>